<protein>
    <submittedName>
        <fullName evidence="2">Uncharacterized protein</fullName>
    </submittedName>
</protein>
<evidence type="ECO:0000313" key="2">
    <source>
        <dbReference type="EMBL" id="CAD8903153.1"/>
    </source>
</evidence>
<name>A0A7S1G282_9STRA</name>
<reference evidence="2" key="1">
    <citation type="submission" date="2021-01" db="EMBL/GenBank/DDBJ databases">
        <authorList>
            <person name="Corre E."/>
            <person name="Pelletier E."/>
            <person name="Niang G."/>
            <person name="Scheremetjew M."/>
            <person name="Finn R."/>
            <person name="Kale V."/>
            <person name="Holt S."/>
            <person name="Cochrane G."/>
            <person name="Meng A."/>
            <person name="Brown T."/>
            <person name="Cohen L."/>
        </authorList>
    </citation>
    <scope>NUCLEOTIDE SEQUENCE</scope>
    <source>
        <strain evidence="2">308</strain>
    </source>
</reference>
<feature type="compositionally biased region" description="Basic and acidic residues" evidence="1">
    <location>
        <begin position="166"/>
        <end position="184"/>
    </location>
</feature>
<sequence>MAQKVREYQTFLSKYLVESSEAKFRAVKDAEARVTALYEAKIRTLTAAVDPASLPASDAASESLYDQRNAAVVAAAAADKTRWGEKEVAKAAGGAAPASLEAAAAAASLASEQEAWDARPESAPVTGVTLTEEQAERATHGLKGRGEVPGPTLAERVDQGAAGNAMEKEEEKGETEAYDARSRAVAEAGKAGKSRWGDMEVQKSSSYAKGMTLSEEQAEKATHGLVGRGEVGGPSLEERVNLGAEILSDTQK</sequence>
<dbReference type="AlphaFoldDB" id="A0A7S1G282"/>
<feature type="region of interest" description="Disordered" evidence="1">
    <location>
        <begin position="142"/>
        <end position="237"/>
    </location>
</feature>
<organism evidence="2">
    <name type="scientific">Corethron hystrix</name>
    <dbReference type="NCBI Taxonomy" id="216773"/>
    <lineage>
        <taxon>Eukaryota</taxon>
        <taxon>Sar</taxon>
        <taxon>Stramenopiles</taxon>
        <taxon>Ochrophyta</taxon>
        <taxon>Bacillariophyta</taxon>
        <taxon>Coscinodiscophyceae</taxon>
        <taxon>Corethrophycidae</taxon>
        <taxon>Corethrales</taxon>
        <taxon>Corethraceae</taxon>
        <taxon>Corethron</taxon>
    </lineage>
</organism>
<proteinExistence type="predicted"/>
<dbReference type="EMBL" id="HBFR01041565">
    <property type="protein sequence ID" value="CAD8903153.1"/>
    <property type="molecule type" value="Transcribed_RNA"/>
</dbReference>
<evidence type="ECO:0000256" key="1">
    <source>
        <dbReference type="SAM" id="MobiDB-lite"/>
    </source>
</evidence>
<gene>
    <name evidence="2" type="ORF">CHYS00102_LOCUS30372</name>
</gene>
<accession>A0A7S1G282</accession>